<evidence type="ECO:0000256" key="3">
    <source>
        <dbReference type="PIRSR" id="PIRSR600407-1"/>
    </source>
</evidence>
<proteinExistence type="inferred from homology"/>
<comment type="caution">
    <text evidence="7">The sequence shown here is derived from an EMBL/GenBank/DDBJ whole genome shotgun (WGS) entry which is preliminary data.</text>
</comment>
<dbReference type="GO" id="GO:0009134">
    <property type="term" value="P:nucleoside diphosphate catabolic process"/>
    <property type="evidence" value="ECO:0007669"/>
    <property type="project" value="TreeGrafter"/>
</dbReference>
<gene>
    <name evidence="7" type="ORF">Cgig2_015949</name>
</gene>
<dbReference type="GO" id="GO:0017110">
    <property type="term" value="F:nucleoside diphosphate phosphatase activity"/>
    <property type="evidence" value="ECO:0007669"/>
    <property type="project" value="TreeGrafter"/>
</dbReference>
<feature type="transmembrane region" description="Helical" evidence="6">
    <location>
        <begin position="55"/>
        <end position="74"/>
    </location>
</feature>
<dbReference type="PANTHER" id="PTHR11782">
    <property type="entry name" value="ADENOSINE/GUANOSINE DIPHOSPHATASE"/>
    <property type="match status" value="1"/>
</dbReference>
<dbReference type="EMBL" id="JAKOGI010000058">
    <property type="protein sequence ID" value="KAJ8446178.1"/>
    <property type="molecule type" value="Genomic_DNA"/>
</dbReference>
<evidence type="ECO:0000313" key="8">
    <source>
        <dbReference type="Proteomes" id="UP001153076"/>
    </source>
</evidence>
<evidence type="ECO:0008006" key="9">
    <source>
        <dbReference type="Google" id="ProtNLM"/>
    </source>
</evidence>
<protein>
    <recommendedName>
        <fullName evidence="9">Apyrase</fullName>
    </recommendedName>
</protein>
<feature type="region of interest" description="Disordered" evidence="5">
    <location>
        <begin position="1"/>
        <end position="26"/>
    </location>
</feature>
<dbReference type="Gene3D" id="3.30.420.40">
    <property type="match status" value="1"/>
</dbReference>
<evidence type="ECO:0000256" key="6">
    <source>
        <dbReference type="SAM" id="Phobius"/>
    </source>
</evidence>
<keyword evidence="6" id="KW-0812">Transmembrane</keyword>
<dbReference type="PROSITE" id="PS01238">
    <property type="entry name" value="GDA1_CD39_NTPASE"/>
    <property type="match status" value="1"/>
</dbReference>
<feature type="active site" description="Proton acceptor" evidence="3">
    <location>
        <position position="201"/>
    </location>
</feature>
<keyword evidence="8" id="KW-1185">Reference proteome</keyword>
<organism evidence="7 8">
    <name type="scientific">Carnegiea gigantea</name>
    <dbReference type="NCBI Taxonomy" id="171969"/>
    <lineage>
        <taxon>Eukaryota</taxon>
        <taxon>Viridiplantae</taxon>
        <taxon>Streptophyta</taxon>
        <taxon>Embryophyta</taxon>
        <taxon>Tracheophyta</taxon>
        <taxon>Spermatophyta</taxon>
        <taxon>Magnoliopsida</taxon>
        <taxon>eudicotyledons</taxon>
        <taxon>Gunneridae</taxon>
        <taxon>Pentapetalae</taxon>
        <taxon>Caryophyllales</taxon>
        <taxon>Cactineae</taxon>
        <taxon>Cactaceae</taxon>
        <taxon>Cactoideae</taxon>
        <taxon>Echinocereeae</taxon>
        <taxon>Carnegiea</taxon>
    </lineage>
</organism>
<dbReference type="GO" id="GO:0016020">
    <property type="term" value="C:membrane"/>
    <property type="evidence" value="ECO:0007669"/>
    <property type="project" value="TreeGrafter"/>
</dbReference>
<dbReference type="Proteomes" id="UP001153076">
    <property type="component" value="Unassembled WGS sequence"/>
</dbReference>
<keyword evidence="6" id="KW-1133">Transmembrane helix</keyword>
<name>A0A9Q1KNT1_9CARY</name>
<keyword evidence="6" id="KW-0472">Membrane</keyword>
<feature type="compositionally biased region" description="Low complexity" evidence="5">
    <location>
        <begin position="1"/>
        <end position="22"/>
    </location>
</feature>
<feature type="transmembrane region" description="Helical" evidence="6">
    <location>
        <begin position="484"/>
        <end position="505"/>
    </location>
</feature>
<evidence type="ECO:0000313" key="7">
    <source>
        <dbReference type="EMBL" id="KAJ8446178.1"/>
    </source>
</evidence>
<accession>A0A9Q1KNT1</accession>
<evidence type="ECO:0000256" key="1">
    <source>
        <dbReference type="ARBA" id="ARBA00009283"/>
    </source>
</evidence>
<evidence type="ECO:0000256" key="4">
    <source>
        <dbReference type="RuleBase" id="RU003833"/>
    </source>
</evidence>
<dbReference type="InterPro" id="IPR000407">
    <property type="entry name" value="GDA1_CD39_NTPase"/>
</dbReference>
<comment type="similarity">
    <text evidence="1 4">Belongs to the GDA1/CD39 NTPase family.</text>
</comment>
<dbReference type="PANTHER" id="PTHR11782:SF96">
    <property type="entry name" value="APYRASE 6-RELATED"/>
    <property type="match status" value="1"/>
</dbReference>
<dbReference type="Gene3D" id="3.30.420.150">
    <property type="entry name" value="Exopolyphosphatase. Domain 2"/>
    <property type="match status" value="1"/>
</dbReference>
<dbReference type="OrthoDB" id="6372431at2759"/>
<evidence type="ECO:0000256" key="2">
    <source>
        <dbReference type="ARBA" id="ARBA00022801"/>
    </source>
</evidence>
<reference evidence="7" key="1">
    <citation type="submission" date="2022-04" db="EMBL/GenBank/DDBJ databases">
        <title>Carnegiea gigantea Genome sequencing and assembly v2.</title>
        <authorList>
            <person name="Copetti D."/>
            <person name="Sanderson M.J."/>
            <person name="Burquez A."/>
            <person name="Wojciechowski M.F."/>
        </authorList>
    </citation>
    <scope>NUCLEOTIDE SEQUENCE</scope>
    <source>
        <strain evidence="7">SGP5-SGP5p</strain>
        <tissue evidence="7">Aerial part</tissue>
    </source>
</reference>
<dbReference type="Pfam" id="PF01150">
    <property type="entry name" value="GDA1_CD39"/>
    <property type="match status" value="1"/>
</dbReference>
<dbReference type="AlphaFoldDB" id="A0A9Q1KNT1"/>
<evidence type="ECO:0000256" key="5">
    <source>
        <dbReference type="SAM" id="MobiDB-lite"/>
    </source>
</evidence>
<keyword evidence="2 4" id="KW-0378">Hydrolase</keyword>
<sequence>MAAMNSQSRLSSFSSSSSSSSSYIPRHKTQFPPRMYPFSLFPPPNSPKSLHHKHLFLIICLSFLPFLLYLLSLYRSLHLPSSSSFGLVIHISQSYSQILVFRSLNEVSGTPFSGQTSHSMSAYPGLSGPDPDVLVRAVLKLLKFAEDKVPSSEWKGTKVQLIITADDDGVGRVLEECRKVLRSSGFLFRDDWASVLRGQDEGLYSWLAVNYALGYIGNKPQETAGVIVLGKSAMQVSFANSEPAVSNFTGAIRLAGVSYHLYTQSMQQFGQDVIWKLLHEQGSQDLRSFSENNERTVSNPCIPRGYELTLHASDGKLVKSHGAGNFSACKSVLMNLLNGRQGKCVHPPCELTTSILNELERKPYPRQTFFLTSELQGLVPKASVSAMEEVGQHFCGDDWETLKGQYHIDSRDLSRSCFSHAFVAAVLDNSFGIPLDDKRYRAEFAAGSTQIDWRLGAFLFQSVVEPLDNQVEDLDTQIVRNGSISYLLLFAVALVFILLVAFFVMKLRKPQYKTIYDLERGHYIITRVPR</sequence>